<dbReference type="Proteomes" id="UP000584374">
    <property type="component" value="Unassembled WGS sequence"/>
</dbReference>
<evidence type="ECO:0000313" key="2">
    <source>
        <dbReference type="Proteomes" id="UP000584374"/>
    </source>
</evidence>
<gene>
    <name evidence="1" type="ORF">BJ970_002266</name>
</gene>
<accession>A0A840PWS0</accession>
<keyword evidence="2" id="KW-1185">Reference proteome</keyword>
<sequence length="257" mass="28110">MNHPGQQPGVPIVEWASRLGWRIAWNVPDGVLNQLPGAPFHKYRRKSVPVVLAGPYQGMPALAMHIDYTSKQSSSGGSYYSASTDMYVSTSKTTKRVSTCGVVVLELSSPVPELVLDEKREKLDDILDIFSFNRSKDLIQGGAVDVGPAALNVYHASGASAGFVRSMVTIERTQWLYNQGRGPASNTTLGKVCFRLSGRKVIVWCGRNFKEPAVLDNLFGVAQEIVRWIPPAAYQDPAAAQADQQHTPLPQLQLPFS</sequence>
<reference evidence="1 2" key="1">
    <citation type="submission" date="2020-08" db="EMBL/GenBank/DDBJ databases">
        <title>Sequencing the genomes of 1000 actinobacteria strains.</title>
        <authorList>
            <person name="Klenk H.-P."/>
        </authorList>
    </citation>
    <scope>NUCLEOTIDE SEQUENCE [LARGE SCALE GENOMIC DNA]</scope>
    <source>
        <strain evidence="1 2">DSM 45584</strain>
    </source>
</reference>
<comment type="caution">
    <text evidence="1">The sequence shown here is derived from an EMBL/GenBank/DDBJ whole genome shotgun (WGS) entry which is preliminary data.</text>
</comment>
<dbReference type="RefSeq" id="WP_184726204.1">
    <property type="nucleotide sequence ID" value="NZ_JACHIW010000001.1"/>
</dbReference>
<dbReference type="EMBL" id="JACHIW010000001">
    <property type="protein sequence ID" value="MBB5154732.1"/>
    <property type="molecule type" value="Genomic_DNA"/>
</dbReference>
<evidence type="ECO:0000313" key="1">
    <source>
        <dbReference type="EMBL" id="MBB5154732.1"/>
    </source>
</evidence>
<proteinExistence type="predicted"/>
<name>A0A840PWS0_9PSEU</name>
<protein>
    <submittedName>
        <fullName evidence="1">Uncharacterized protein</fullName>
    </submittedName>
</protein>
<dbReference type="AlphaFoldDB" id="A0A840PWS0"/>
<organism evidence="1 2">
    <name type="scientific">Saccharopolyspora phatthalungensis</name>
    <dbReference type="NCBI Taxonomy" id="664693"/>
    <lineage>
        <taxon>Bacteria</taxon>
        <taxon>Bacillati</taxon>
        <taxon>Actinomycetota</taxon>
        <taxon>Actinomycetes</taxon>
        <taxon>Pseudonocardiales</taxon>
        <taxon>Pseudonocardiaceae</taxon>
        <taxon>Saccharopolyspora</taxon>
    </lineage>
</organism>